<reference evidence="1" key="1">
    <citation type="submission" date="2009-09" db="EMBL/GenBank/DDBJ databases">
        <authorList>
            <person name="Weinstock G."/>
            <person name="Sodergren E."/>
            <person name="Clifton S."/>
            <person name="Fulton L."/>
            <person name="Fulton B."/>
            <person name="Courtney L."/>
            <person name="Fronick C."/>
            <person name="Harrison M."/>
            <person name="Strong C."/>
            <person name="Farmer C."/>
            <person name="Delahaunty K."/>
            <person name="Markovic C."/>
            <person name="Hall O."/>
            <person name="Minx P."/>
            <person name="Tomlinson C."/>
            <person name="Mitreva M."/>
            <person name="Nelson J."/>
            <person name="Hou S."/>
            <person name="Wollam A."/>
            <person name="Pepin K.H."/>
            <person name="Johnson M."/>
            <person name="Bhonagiri V."/>
            <person name="Nash W.E."/>
            <person name="Warren W."/>
            <person name="Chinwalla A."/>
            <person name="Mardis E.R."/>
            <person name="Wilson R.K."/>
        </authorList>
    </citation>
    <scope>NUCLEOTIDE SEQUENCE [LARGE SCALE GENOMIC DNA]</scope>
    <source>
        <strain evidence="1">DSM 15470</strain>
    </source>
</reference>
<name>C9LMK7_9FIRM</name>
<evidence type="ECO:0008006" key="3">
    <source>
        <dbReference type="Google" id="ProtNLM"/>
    </source>
</evidence>
<dbReference type="PANTHER" id="PTHR34547">
    <property type="entry name" value="YACP-LIKE NYN DOMAIN PROTEIN"/>
    <property type="match status" value="1"/>
</dbReference>
<evidence type="ECO:0000313" key="1">
    <source>
        <dbReference type="EMBL" id="EEW96793.1"/>
    </source>
</evidence>
<dbReference type="Proteomes" id="UP000004736">
    <property type="component" value="Unassembled WGS sequence"/>
</dbReference>
<dbReference type="STRING" id="592028.GCWU000321_00760"/>
<dbReference type="AlphaFoldDB" id="C9LMK7"/>
<comment type="caution">
    <text evidence="1">The sequence shown here is derived from an EMBL/GenBank/DDBJ whole genome shotgun (WGS) entry which is preliminary data.</text>
</comment>
<accession>C9LMK7</accession>
<dbReference type="EMBL" id="ACIM02000001">
    <property type="protein sequence ID" value="EEW96793.1"/>
    <property type="molecule type" value="Genomic_DNA"/>
</dbReference>
<dbReference type="HOGENOM" id="CLU_101326_1_0_9"/>
<proteinExistence type="predicted"/>
<gene>
    <name evidence="1" type="ORF">GCWU000321_00760</name>
</gene>
<dbReference type="PANTHER" id="PTHR34547:SF1">
    <property type="entry name" value="YACP-LIKE NYN DOMAIN PROTEIN"/>
    <property type="match status" value="1"/>
</dbReference>
<dbReference type="eggNOG" id="COG3688">
    <property type="taxonomic scope" value="Bacteria"/>
</dbReference>
<dbReference type="Pfam" id="PF05991">
    <property type="entry name" value="NYN_YacP"/>
    <property type="match status" value="1"/>
</dbReference>
<sequence length="178" mass="20777">MRQSGRGIEMKDLYLIDGYNVIFWLPEEFPRIDLESSRKKLVDLMQDYGAHNDVEVIVVFDGNSRSLKAKVETVSPFFHVVYTPSKMTADSYIEMESYKRRDEYRSIFVVTSDGAEQNQVLGNGAYRMAVSDLVRSWNEDKKVQTIFMRRNNMANPRSEIGRHIPSSVQDKLERLRRK</sequence>
<dbReference type="InterPro" id="IPR010298">
    <property type="entry name" value="YacP-like"/>
</dbReference>
<dbReference type="CDD" id="cd10912">
    <property type="entry name" value="PIN_YacP-like"/>
    <property type="match status" value="1"/>
</dbReference>
<keyword evidence="2" id="KW-1185">Reference proteome</keyword>
<protein>
    <recommendedName>
        <fullName evidence="3">Tetracycline resistance protein</fullName>
    </recommendedName>
</protein>
<evidence type="ECO:0000313" key="2">
    <source>
        <dbReference type="Proteomes" id="UP000004736"/>
    </source>
</evidence>
<organism evidence="1 2">
    <name type="scientific">Dialister invisus DSM 15470</name>
    <dbReference type="NCBI Taxonomy" id="592028"/>
    <lineage>
        <taxon>Bacteria</taxon>
        <taxon>Bacillati</taxon>
        <taxon>Bacillota</taxon>
        <taxon>Negativicutes</taxon>
        <taxon>Veillonellales</taxon>
        <taxon>Veillonellaceae</taxon>
        <taxon>Dialister</taxon>
    </lineage>
</organism>